<evidence type="ECO:0000313" key="3">
    <source>
        <dbReference type="Proteomes" id="UP000011131"/>
    </source>
</evidence>
<feature type="signal peptide" evidence="1">
    <location>
        <begin position="1"/>
        <end position="24"/>
    </location>
</feature>
<name>L7UFU5_MYXSD</name>
<dbReference type="PATRIC" id="fig|1278073.3.peg.5560"/>
<dbReference type="PROSITE" id="PS51257">
    <property type="entry name" value="PROKAR_LIPOPROTEIN"/>
    <property type="match status" value="1"/>
</dbReference>
<accession>L7UFU5</accession>
<proteinExistence type="predicted"/>
<dbReference type="STRING" id="1278073.MYSTI_05482"/>
<evidence type="ECO:0000313" key="2">
    <source>
        <dbReference type="EMBL" id="AGC46760.1"/>
    </source>
</evidence>
<dbReference type="Proteomes" id="UP000011131">
    <property type="component" value="Chromosome"/>
</dbReference>
<keyword evidence="3" id="KW-1185">Reference proteome</keyword>
<dbReference type="HOGENOM" id="CLU_064729_0_0_7"/>
<reference evidence="2 3" key="1">
    <citation type="journal article" date="2013" name="Genome Announc.">
        <title>Complete genome sequence of Myxococcus stipitatus strain DSM 14675, a fruiting myxobacterium.</title>
        <authorList>
            <person name="Huntley S."/>
            <person name="Kneip S."/>
            <person name="Treuner-Lange A."/>
            <person name="Sogaard-Andersen L."/>
        </authorList>
    </citation>
    <scope>NUCLEOTIDE SEQUENCE [LARGE SCALE GENOMIC DNA]</scope>
    <source>
        <strain evidence="3">DSM 14675 / JCM 12634 / Mx s8</strain>
    </source>
</reference>
<gene>
    <name evidence="2" type="ordered locus">MYSTI_05482</name>
</gene>
<dbReference type="EMBL" id="CP004025">
    <property type="protein sequence ID" value="AGC46760.1"/>
    <property type="molecule type" value="Genomic_DNA"/>
</dbReference>
<evidence type="ECO:0008006" key="4">
    <source>
        <dbReference type="Google" id="ProtNLM"/>
    </source>
</evidence>
<protein>
    <recommendedName>
        <fullName evidence="4">Lipoprotein</fullName>
    </recommendedName>
</protein>
<evidence type="ECO:0000256" key="1">
    <source>
        <dbReference type="SAM" id="SignalP"/>
    </source>
</evidence>
<keyword evidence="1" id="KW-0732">Signal</keyword>
<dbReference type="AlphaFoldDB" id="L7UFU5"/>
<dbReference type="eggNOG" id="ENOG5032WZ8">
    <property type="taxonomic scope" value="Bacteria"/>
</dbReference>
<feature type="chain" id="PRO_5003983799" description="Lipoprotein" evidence="1">
    <location>
        <begin position="25"/>
        <end position="330"/>
    </location>
</feature>
<dbReference type="KEGG" id="msd:MYSTI_05482"/>
<organism evidence="2 3">
    <name type="scientific">Myxococcus stipitatus (strain DSM 14675 / JCM 12634 / Mx s8)</name>
    <dbReference type="NCBI Taxonomy" id="1278073"/>
    <lineage>
        <taxon>Bacteria</taxon>
        <taxon>Pseudomonadati</taxon>
        <taxon>Myxococcota</taxon>
        <taxon>Myxococcia</taxon>
        <taxon>Myxococcales</taxon>
        <taxon>Cystobacterineae</taxon>
        <taxon>Myxococcaceae</taxon>
        <taxon>Myxococcus</taxon>
    </lineage>
</organism>
<dbReference type="RefSeq" id="WP_015351016.1">
    <property type="nucleotide sequence ID" value="NC_020126.1"/>
</dbReference>
<sequence length="330" mass="36079">MPRRRSLMLLGVLWMSCVSTPHISAPAGKPSSQPSGGGVSLPVLFNDNLFIVQPTTREGMTLALFTATGGGLFIQQESATQLGLERTSKDLTGAGATDWVRLPDFQPGAWIPAPEMGEGLLPVAPMPIQEGTFGDGVLGSPWFSGRVWTFDYPGEKLWLRAAGDLPVVEARHRVSLGFRSAYARDAAPQHPRIQVRVDGEVLDLVLDTGSVVWLSESARKALADERTTGRAASVISHSLYERWHQRHPDWRVIEEGDANVPGAVLIEVPRIELAGHEVGPVWFATRHDETFTQYSELFMDKPVAGALGGNALKFFRVTLDYVQAVAVFER</sequence>
<dbReference type="OrthoDB" id="2987847at2"/>